<sequence>MNLTGDIGCGKGEPVGICLRGNDSRPVRYAPAVTSWEIPDFRCDPLNHGCALSDWLTAD</sequence>
<dbReference type="EMBL" id="AP022564">
    <property type="protein sequence ID" value="BBX23308.1"/>
    <property type="molecule type" value="Genomic_DNA"/>
</dbReference>
<accession>A0AAD1MH97</accession>
<dbReference type="Proteomes" id="UP000467636">
    <property type="component" value="Chromosome"/>
</dbReference>
<evidence type="ECO:0000313" key="1">
    <source>
        <dbReference type="EMBL" id="BBX23308.1"/>
    </source>
</evidence>
<gene>
    <name evidence="1" type="ORF">MTER_27190</name>
</gene>
<protein>
    <submittedName>
        <fullName evidence="1">Uncharacterized protein</fullName>
    </submittedName>
</protein>
<proteinExistence type="predicted"/>
<reference evidence="1 2" key="1">
    <citation type="journal article" date="2019" name="Emerg. Microbes Infect.">
        <title>Comprehensive subspecies identification of 175 nontuberculous mycobacteria species based on 7547 genomic profiles.</title>
        <authorList>
            <person name="Matsumoto Y."/>
            <person name="Kinjo T."/>
            <person name="Motooka D."/>
            <person name="Nabeya D."/>
            <person name="Jung N."/>
            <person name="Uechi K."/>
            <person name="Horii T."/>
            <person name="Iida T."/>
            <person name="Fujita J."/>
            <person name="Nakamura S."/>
        </authorList>
    </citation>
    <scope>NUCLEOTIDE SEQUENCE [LARGE SCALE GENOMIC DNA]</scope>
    <source>
        <strain evidence="1 2">JCM 12143</strain>
    </source>
</reference>
<dbReference type="AlphaFoldDB" id="A0AAD1MH97"/>
<evidence type="ECO:0000313" key="2">
    <source>
        <dbReference type="Proteomes" id="UP000467636"/>
    </source>
</evidence>
<keyword evidence="2" id="KW-1185">Reference proteome</keyword>
<name>A0AAD1MH97_9MYCO</name>
<organism evidence="1 2">
    <name type="scientific">Mycolicibacter terrae</name>
    <dbReference type="NCBI Taxonomy" id="1788"/>
    <lineage>
        <taxon>Bacteria</taxon>
        <taxon>Bacillati</taxon>
        <taxon>Actinomycetota</taxon>
        <taxon>Actinomycetes</taxon>
        <taxon>Mycobacteriales</taxon>
        <taxon>Mycobacteriaceae</taxon>
        <taxon>Mycolicibacter</taxon>
    </lineage>
</organism>